<organism evidence="3 4">
    <name type="scientific">Candidatus Magasanikbacteria bacterium RIFCSPHIGHO2_02_FULL_41_13</name>
    <dbReference type="NCBI Taxonomy" id="1798676"/>
    <lineage>
        <taxon>Bacteria</taxon>
        <taxon>Candidatus Magasanikiibacteriota</taxon>
    </lineage>
</organism>
<evidence type="ECO:0000259" key="2">
    <source>
        <dbReference type="Pfam" id="PF03703"/>
    </source>
</evidence>
<feature type="transmembrane region" description="Helical" evidence="1">
    <location>
        <begin position="15"/>
        <end position="42"/>
    </location>
</feature>
<dbReference type="Pfam" id="PF03703">
    <property type="entry name" value="bPH_2"/>
    <property type="match status" value="1"/>
</dbReference>
<protein>
    <recommendedName>
        <fullName evidence="2">YdbS-like PH domain-containing protein</fullName>
    </recommendedName>
</protein>
<evidence type="ECO:0000313" key="4">
    <source>
        <dbReference type="Proteomes" id="UP000178742"/>
    </source>
</evidence>
<gene>
    <name evidence="3" type="ORF">A3B90_02855</name>
</gene>
<keyword evidence="1" id="KW-0812">Transmembrane</keyword>
<accession>A0A1F6M3N7</accession>
<keyword evidence="1" id="KW-1133">Transmembrane helix</keyword>
<reference evidence="3 4" key="1">
    <citation type="journal article" date="2016" name="Nat. Commun.">
        <title>Thousands of microbial genomes shed light on interconnected biogeochemical processes in an aquifer system.</title>
        <authorList>
            <person name="Anantharaman K."/>
            <person name="Brown C.T."/>
            <person name="Hug L.A."/>
            <person name="Sharon I."/>
            <person name="Castelle C.J."/>
            <person name="Probst A.J."/>
            <person name="Thomas B.C."/>
            <person name="Singh A."/>
            <person name="Wilkins M.J."/>
            <person name="Karaoz U."/>
            <person name="Brodie E.L."/>
            <person name="Williams K.H."/>
            <person name="Hubbard S.S."/>
            <person name="Banfield J.F."/>
        </authorList>
    </citation>
    <scope>NUCLEOTIDE SEQUENCE [LARGE SCALE GENOMIC DNA]</scope>
</reference>
<dbReference type="AlphaFoldDB" id="A0A1F6M3N7"/>
<dbReference type="EMBL" id="MFPX01000024">
    <property type="protein sequence ID" value="OGH66209.1"/>
    <property type="molecule type" value="Genomic_DNA"/>
</dbReference>
<comment type="caution">
    <text evidence="3">The sequence shown here is derived from an EMBL/GenBank/DDBJ whole genome shotgun (WGS) entry which is preliminary data.</text>
</comment>
<name>A0A1F6M3N7_9BACT</name>
<keyword evidence="1" id="KW-0472">Membrane</keyword>
<feature type="domain" description="YdbS-like PH" evidence="2">
    <location>
        <begin position="79"/>
        <end position="146"/>
    </location>
</feature>
<dbReference type="STRING" id="1798676.A3B90_02855"/>
<dbReference type="Proteomes" id="UP000178742">
    <property type="component" value="Unassembled WGS sequence"/>
</dbReference>
<dbReference type="PANTHER" id="PTHR37938:SF1">
    <property type="entry name" value="BLL0215 PROTEIN"/>
    <property type="match status" value="1"/>
</dbReference>
<evidence type="ECO:0000313" key="3">
    <source>
        <dbReference type="EMBL" id="OGH66209.1"/>
    </source>
</evidence>
<sequence length="170" mass="19828">MEKISKSLHHIRQSLFLLCARIFFTVFLLDTVYGAILLFVVFTPLGEQYQAFLLPGFSVLHSLRFIIEVSLILFLVIEWSTNSFYLTKHQLIHHGGFLKVEENSYELTHVRSVQLRQSILGRIFNYGNILVILAVSGYHEEVLLRSIIEPKKYERILREYIESALKEGKK</sequence>
<dbReference type="PANTHER" id="PTHR37938">
    <property type="entry name" value="BLL0215 PROTEIN"/>
    <property type="match status" value="1"/>
</dbReference>
<evidence type="ECO:0000256" key="1">
    <source>
        <dbReference type="SAM" id="Phobius"/>
    </source>
</evidence>
<dbReference type="InterPro" id="IPR005182">
    <property type="entry name" value="YdbS-like_PH"/>
</dbReference>
<feature type="transmembrane region" description="Helical" evidence="1">
    <location>
        <begin position="62"/>
        <end position="81"/>
    </location>
</feature>
<proteinExistence type="predicted"/>